<dbReference type="Proteomes" id="UP000541444">
    <property type="component" value="Unassembled WGS sequence"/>
</dbReference>
<comment type="caution">
    <text evidence="1">The sequence shown here is derived from an EMBL/GenBank/DDBJ whole genome shotgun (WGS) entry which is preliminary data.</text>
</comment>
<keyword evidence="2" id="KW-1185">Reference proteome</keyword>
<protein>
    <submittedName>
        <fullName evidence="1">Uncharacterized protein</fullName>
    </submittedName>
</protein>
<sequence>MQNSYPVKGCHFKYQTKTEYYLGDRCWRQVTSKIRIPLDPPLSMSPHISPAALHEMRQAGFVDCEQFVVEEERETYASYWAEQTSEIGHMLTNSQKMRNLDLFGPTALRAGITPVVVMSVSVK</sequence>
<reference evidence="1 2" key="1">
    <citation type="journal article" date="2020" name="IScience">
        <title>Genome Sequencing of the Endangered Kingdonia uniflora (Circaeasteraceae, Ranunculales) Reveals Potential Mechanisms of Evolutionary Specialization.</title>
        <authorList>
            <person name="Sun Y."/>
            <person name="Deng T."/>
            <person name="Zhang A."/>
            <person name="Moore M.J."/>
            <person name="Landis J.B."/>
            <person name="Lin N."/>
            <person name="Zhang H."/>
            <person name="Zhang X."/>
            <person name="Huang J."/>
            <person name="Zhang X."/>
            <person name="Sun H."/>
            <person name="Wang H."/>
        </authorList>
    </citation>
    <scope>NUCLEOTIDE SEQUENCE [LARGE SCALE GENOMIC DNA]</scope>
    <source>
        <strain evidence="1">TB1705</strain>
        <tissue evidence="1">Leaf</tissue>
    </source>
</reference>
<organism evidence="1 2">
    <name type="scientific">Kingdonia uniflora</name>
    <dbReference type="NCBI Taxonomy" id="39325"/>
    <lineage>
        <taxon>Eukaryota</taxon>
        <taxon>Viridiplantae</taxon>
        <taxon>Streptophyta</taxon>
        <taxon>Embryophyta</taxon>
        <taxon>Tracheophyta</taxon>
        <taxon>Spermatophyta</taxon>
        <taxon>Magnoliopsida</taxon>
        <taxon>Ranunculales</taxon>
        <taxon>Circaeasteraceae</taxon>
        <taxon>Kingdonia</taxon>
    </lineage>
</organism>
<evidence type="ECO:0000313" key="1">
    <source>
        <dbReference type="EMBL" id="KAF6175338.1"/>
    </source>
</evidence>
<accession>A0A7J7P833</accession>
<gene>
    <name evidence="1" type="ORF">GIB67_021843</name>
</gene>
<proteinExistence type="predicted"/>
<dbReference type="AlphaFoldDB" id="A0A7J7P833"/>
<dbReference type="EMBL" id="JACGCM010000192">
    <property type="protein sequence ID" value="KAF6175338.1"/>
    <property type="molecule type" value="Genomic_DNA"/>
</dbReference>
<name>A0A7J7P833_9MAGN</name>
<feature type="non-terminal residue" evidence="1">
    <location>
        <position position="123"/>
    </location>
</feature>
<evidence type="ECO:0000313" key="2">
    <source>
        <dbReference type="Proteomes" id="UP000541444"/>
    </source>
</evidence>